<evidence type="ECO:0000313" key="3">
    <source>
        <dbReference type="Proteomes" id="UP000468928"/>
    </source>
</evidence>
<sequence length="71" mass="8027">MTPRHDLARELDGPLPPLDLLTDAETRDLLMLFREAKSREVVALSRSIDTTLSALPRPLRAITRKIMFGDI</sequence>
<dbReference type="Proteomes" id="UP000468928">
    <property type="component" value="Unassembled WGS sequence"/>
</dbReference>
<evidence type="ECO:0000313" key="4">
    <source>
        <dbReference type="Proteomes" id="UP000470876"/>
    </source>
</evidence>
<accession>A0A6P1D618</accession>
<dbReference type="EMBL" id="JAAGUX010000006">
    <property type="protein sequence ID" value="NEW55146.1"/>
    <property type="molecule type" value="Genomic_DNA"/>
</dbReference>
<dbReference type="AlphaFoldDB" id="A0A6P1D618"/>
<dbReference type="EMBL" id="JAAGUZ010000025">
    <property type="protein sequence ID" value="NEW45009.1"/>
    <property type="molecule type" value="Genomic_DNA"/>
</dbReference>
<reference evidence="3 4" key="1">
    <citation type="submission" date="2020-01" db="EMBL/GenBank/DDBJ databases">
        <title>Genetics and antimicrobial susceptibilities of Nocardia species isolated from the soil; a comparison with species isolated from humans.</title>
        <authorList>
            <person name="Carrasco G."/>
            <person name="Monzon S."/>
            <person name="Sansegundo M."/>
            <person name="Garcia E."/>
            <person name="Garrido N."/>
            <person name="Medina M.J."/>
            <person name="Villalon P."/>
            <person name="Ramirez-Arocha A.C."/>
            <person name="Jimenez P."/>
            <person name="Cuesta I."/>
            <person name="Valdezate S."/>
        </authorList>
    </citation>
    <scope>NUCLEOTIDE SEQUENCE [LARGE SCALE GENOMIC DNA]</scope>
    <source>
        <strain evidence="1 3">CNM20110639</strain>
        <strain evidence="2 4">CNM20110649</strain>
    </source>
</reference>
<gene>
    <name evidence="1" type="ORF">GV789_11145</name>
    <name evidence="2" type="ORF">GV794_05650</name>
</gene>
<organism evidence="1 3">
    <name type="scientific">Nocardia cyriacigeorgica</name>
    <dbReference type="NCBI Taxonomy" id="135487"/>
    <lineage>
        <taxon>Bacteria</taxon>
        <taxon>Bacillati</taxon>
        <taxon>Actinomycetota</taxon>
        <taxon>Actinomycetes</taxon>
        <taxon>Mycobacteriales</taxon>
        <taxon>Nocardiaceae</taxon>
        <taxon>Nocardia</taxon>
    </lineage>
</organism>
<keyword evidence="4" id="KW-1185">Reference proteome</keyword>
<protein>
    <submittedName>
        <fullName evidence="1">Uncharacterized protein</fullName>
    </submittedName>
</protein>
<comment type="caution">
    <text evidence="1">The sequence shown here is derived from an EMBL/GenBank/DDBJ whole genome shotgun (WGS) entry which is preliminary data.</text>
</comment>
<dbReference type="Proteomes" id="UP000470876">
    <property type="component" value="Unassembled WGS sequence"/>
</dbReference>
<proteinExistence type="predicted"/>
<evidence type="ECO:0000313" key="2">
    <source>
        <dbReference type="EMBL" id="NEW55146.1"/>
    </source>
</evidence>
<name>A0A6P1D618_9NOCA</name>
<dbReference type="RefSeq" id="WP_163822038.1">
    <property type="nucleotide sequence ID" value="NZ_JAAGUX010000006.1"/>
</dbReference>
<evidence type="ECO:0000313" key="1">
    <source>
        <dbReference type="EMBL" id="NEW45009.1"/>
    </source>
</evidence>